<dbReference type="RefSeq" id="WP_182706688.1">
    <property type="nucleotide sequence ID" value="NZ_JACJII010000001.1"/>
</dbReference>
<dbReference type="Proteomes" id="UP000539313">
    <property type="component" value="Unassembled WGS sequence"/>
</dbReference>
<proteinExistence type="predicted"/>
<keyword evidence="1" id="KW-1133">Transmembrane helix</keyword>
<dbReference type="InterPro" id="IPR013901">
    <property type="entry name" value="Anthrone_oxy"/>
</dbReference>
<reference evidence="2 3" key="1">
    <citation type="submission" date="2020-08" db="EMBL/GenBank/DDBJ databases">
        <title>Sequencing the genomes of 1000 actinobacteria strains.</title>
        <authorList>
            <person name="Klenk H.-P."/>
        </authorList>
    </citation>
    <scope>NUCLEOTIDE SEQUENCE [LARGE SCALE GENOMIC DNA]</scope>
    <source>
        <strain evidence="2 3">DSM 45823</strain>
    </source>
</reference>
<comment type="caution">
    <text evidence="2">The sequence shown here is derived from an EMBL/GenBank/DDBJ whole genome shotgun (WGS) entry which is preliminary data.</text>
</comment>
<sequence length="153" mass="16521">MTGLLIVVMLLGNGLAAGVMFSTVIGIVPMTLAQSYDRYVETIQFLWPRYDPFMPITHALTVVLDLALVVTVDDPTARALFGAAGVLLVVVMAISVIKNVPINRYVMSLDAAAPPADWERRDPRTRWRAWNLLRTSLAIVGLAANAAGAAALM</sequence>
<dbReference type="AlphaFoldDB" id="A0A7W3RA60"/>
<evidence type="ECO:0000313" key="2">
    <source>
        <dbReference type="EMBL" id="MBA9005521.1"/>
    </source>
</evidence>
<evidence type="ECO:0000256" key="1">
    <source>
        <dbReference type="SAM" id="Phobius"/>
    </source>
</evidence>
<dbReference type="EMBL" id="JACJII010000001">
    <property type="protein sequence ID" value="MBA9005521.1"/>
    <property type="molecule type" value="Genomic_DNA"/>
</dbReference>
<evidence type="ECO:0000313" key="3">
    <source>
        <dbReference type="Proteomes" id="UP000539313"/>
    </source>
</evidence>
<organism evidence="2 3">
    <name type="scientific">Thermomonospora cellulosilytica</name>
    <dbReference type="NCBI Taxonomy" id="1411118"/>
    <lineage>
        <taxon>Bacteria</taxon>
        <taxon>Bacillati</taxon>
        <taxon>Actinomycetota</taxon>
        <taxon>Actinomycetes</taxon>
        <taxon>Streptosporangiales</taxon>
        <taxon>Thermomonosporaceae</taxon>
        <taxon>Thermomonospora</taxon>
    </lineage>
</organism>
<keyword evidence="1" id="KW-0812">Transmembrane</keyword>
<feature type="transmembrane region" description="Helical" evidence="1">
    <location>
        <begin position="131"/>
        <end position="152"/>
    </location>
</feature>
<feature type="transmembrane region" description="Helical" evidence="1">
    <location>
        <begin position="78"/>
        <end position="97"/>
    </location>
</feature>
<feature type="transmembrane region" description="Helical" evidence="1">
    <location>
        <begin position="6"/>
        <end position="32"/>
    </location>
</feature>
<keyword evidence="1" id="KW-0472">Membrane</keyword>
<name>A0A7W3RA60_9ACTN</name>
<keyword evidence="3" id="KW-1185">Reference proteome</keyword>
<accession>A0A7W3RA60</accession>
<dbReference type="Pfam" id="PF08592">
    <property type="entry name" value="Anthrone_oxy"/>
    <property type="match status" value="1"/>
</dbReference>
<gene>
    <name evidence="2" type="ORF">HNR21_004403</name>
</gene>
<protein>
    <submittedName>
        <fullName evidence="2">Putative membrane protein</fullName>
    </submittedName>
</protein>